<gene>
    <name evidence="2" type="ORF">ECRASSUSDP1_LOCUS6790</name>
</gene>
<name>A0AAD1UER6_EUPCR</name>
<sequence>MNNSKLVDAASHRYKDPRSIKWTFVDDRIPFKSKKRLHLNKKIFRVPRGSTVAADTFNGHLPERPQRKVNSKKASSMLRSPRDRYKLPDLSSTCRNSKKDLTLSVKRKNYSNAIKLKNLALSQAPVSGLQLYLPSPRLAPTGSPSINFSLFDSKQQRKLEIPLRGSKKRIIQIAKQKLVQKKAQEEHNSNTFVTGKNKESTSSMERNNDKHIRTHMVKDIKNSVQEILNRHLQPPPEFDESVFHKRSKSDAQMPEKYHHRKSMPKEDQSDSTITIHDESDDFMQKQLKLQINPKKALENPEFAYFAKKKMKDFNKYAEKIQKLSYIECKDNLIDYLNKNSVYRKTIKERTLDPYELRQFNKKRQKKMKLLKRPSIKKKPPQMYAKTGEIRLRDVSPTKLANKRLLMEEYGKWFNQPGEFNEALYQSSKTKYIL</sequence>
<comment type="caution">
    <text evidence="2">The sequence shown here is derived from an EMBL/GenBank/DDBJ whole genome shotgun (WGS) entry which is preliminary data.</text>
</comment>
<dbReference type="AlphaFoldDB" id="A0AAD1UER6"/>
<reference evidence="2" key="1">
    <citation type="submission" date="2023-07" db="EMBL/GenBank/DDBJ databases">
        <authorList>
            <consortium name="AG Swart"/>
            <person name="Singh M."/>
            <person name="Singh A."/>
            <person name="Seah K."/>
            <person name="Emmerich C."/>
        </authorList>
    </citation>
    <scope>NUCLEOTIDE SEQUENCE</scope>
    <source>
        <strain evidence="2">DP1</strain>
    </source>
</reference>
<keyword evidence="3" id="KW-1185">Reference proteome</keyword>
<feature type="region of interest" description="Disordered" evidence="1">
    <location>
        <begin position="59"/>
        <end position="80"/>
    </location>
</feature>
<accession>A0AAD1UER6</accession>
<evidence type="ECO:0000256" key="1">
    <source>
        <dbReference type="SAM" id="MobiDB-lite"/>
    </source>
</evidence>
<evidence type="ECO:0000313" key="3">
    <source>
        <dbReference type="Proteomes" id="UP001295684"/>
    </source>
</evidence>
<evidence type="ECO:0000313" key="2">
    <source>
        <dbReference type="EMBL" id="CAI2365458.1"/>
    </source>
</evidence>
<feature type="region of interest" description="Disordered" evidence="1">
    <location>
        <begin position="234"/>
        <end position="272"/>
    </location>
</feature>
<dbReference type="Proteomes" id="UP001295684">
    <property type="component" value="Unassembled WGS sequence"/>
</dbReference>
<dbReference type="EMBL" id="CAMPGE010006594">
    <property type="protein sequence ID" value="CAI2365458.1"/>
    <property type="molecule type" value="Genomic_DNA"/>
</dbReference>
<protein>
    <submittedName>
        <fullName evidence="2">Uncharacterized protein</fullName>
    </submittedName>
</protein>
<proteinExistence type="predicted"/>
<organism evidence="2 3">
    <name type="scientific">Euplotes crassus</name>
    <dbReference type="NCBI Taxonomy" id="5936"/>
    <lineage>
        <taxon>Eukaryota</taxon>
        <taxon>Sar</taxon>
        <taxon>Alveolata</taxon>
        <taxon>Ciliophora</taxon>
        <taxon>Intramacronucleata</taxon>
        <taxon>Spirotrichea</taxon>
        <taxon>Hypotrichia</taxon>
        <taxon>Euplotida</taxon>
        <taxon>Euplotidae</taxon>
        <taxon>Moneuplotes</taxon>
    </lineage>
</organism>